<dbReference type="GO" id="GO:0015074">
    <property type="term" value="P:DNA integration"/>
    <property type="evidence" value="ECO:0007669"/>
    <property type="project" value="InterPro"/>
</dbReference>
<organism evidence="3 4">
    <name type="scientific">Vitis vinifera</name>
    <name type="common">Grape</name>
    <dbReference type="NCBI Taxonomy" id="29760"/>
    <lineage>
        <taxon>Eukaryota</taxon>
        <taxon>Viridiplantae</taxon>
        <taxon>Streptophyta</taxon>
        <taxon>Embryophyta</taxon>
        <taxon>Tracheophyta</taxon>
        <taxon>Spermatophyta</taxon>
        <taxon>Magnoliopsida</taxon>
        <taxon>eudicotyledons</taxon>
        <taxon>Gunneridae</taxon>
        <taxon>Pentapetalae</taxon>
        <taxon>rosids</taxon>
        <taxon>Vitales</taxon>
        <taxon>Vitaceae</taxon>
        <taxon>Viteae</taxon>
        <taxon>Vitis</taxon>
    </lineage>
</organism>
<comment type="caution">
    <text evidence="3">The sequence shown here is derived from an EMBL/GenBank/DDBJ whole genome shotgun (WGS) entry which is preliminary data.</text>
</comment>
<dbReference type="PANTHER" id="PTHR42648">
    <property type="entry name" value="TRANSPOSASE, PUTATIVE-RELATED"/>
    <property type="match status" value="1"/>
</dbReference>
<dbReference type="InterPro" id="IPR039537">
    <property type="entry name" value="Retrotran_Ty1/copia-like"/>
</dbReference>
<dbReference type="EMBL" id="QGNW01000170">
    <property type="protein sequence ID" value="RVW88797.1"/>
    <property type="molecule type" value="Genomic_DNA"/>
</dbReference>
<protein>
    <submittedName>
        <fullName evidence="3">Retrovirus-related Pol polyprotein from transposon TNT 1-94</fullName>
    </submittedName>
</protein>
<feature type="domain" description="Integrase catalytic" evidence="2">
    <location>
        <begin position="91"/>
        <end position="257"/>
    </location>
</feature>
<dbReference type="GO" id="GO:0003676">
    <property type="term" value="F:nucleic acid binding"/>
    <property type="evidence" value="ECO:0007669"/>
    <property type="project" value="InterPro"/>
</dbReference>
<accession>A0A438HWG6</accession>
<reference evidence="3 4" key="1">
    <citation type="journal article" date="2018" name="PLoS Genet.">
        <title>Population sequencing reveals clonal diversity and ancestral inbreeding in the grapevine cultivar Chardonnay.</title>
        <authorList>
            <person name="Roach M.J."/>
            <person name="Johnson D.L."/>
            <person name="Bohlmann J."/>
            <person name="van Vuuren H.J."/>
            <person name="Jones S.J."/>
            <person name="Pretorius I.S."/>
            <person name="Schmidt S.A."/>
            <person name="Borneman A.R."/>
        </authorList>
    </citation>
    <scope>NUCLEOTIDE SEQUENCE [LARGE SCALE GENOMIC DNA]</scope>
    <source>
        <strain evidence="4">cv. Chardonnay</strain>
        <tissue evidence="3">Leaf</tissue>
    </source>
</reference>
<dbReference type="InterPro" id="IPR054722">
    <property type="entry name" value="PolX-like_BBD"/>
</dbReference>
<dbReference type="Pfam" id="PF13976">
    <property type="entry name" value="gag_pre-integrs"/>
    <property type="match status" value="1"/>
</dbReference>
<dbReference type="Pfam" id="PF00665">
    <property type="entry name" value="rve"/>
    <property type="match status" value="1"/>
</dbReference>
<name>A0A438HWG6_VITVI</name>
<dbReference type="Gene3D" id="3.30.420.10">
    <property type="entry name" value="Ribonuclease H-like superfamily/Ribonuclease H"/>
    <property type="match status" value="1"/>
</dbReference>
<evidence type="ECO:0000313" key="3">
    <source>
        <dbReference type="EMBL" id="RVW88797.1"/>
    </source>
</evidence>
<proteinExistence type="predicted"/>
<dbReference type="InterPro" id="IPR012337">
    <property type="entry name" value="RNaseH-like_sf"/>
</dbReference>
<sequence length="279" mass="31701">MASKDAKHMTCDKSFFTSLADFNGGNVTLKDGSVVRVGGRGSISILGCPKLKWSSLLSSRAKLDIYELWHRRLGHINYRDLVHKVRGILKMSSQPKPICGGCLKGPMRTESKDGKGYMLVVVDDFSRYSFACFLREKSKAIKHLKSLCTRIQVEIGYPIREIKSDKGKEFDNINVDLFYYSKGIKHEYSAPGTTQQNGVVERKIRVLQEMARVILHMHNIPIQFWVRAINIACCIVNKVFLRPRTKKTFMEALTTKPRTTLYVRLVALSGRPNKDTSKI</sequence>
<dbReference type="InterPro" id="IPR036397">
    <property type="entry name" value="RNaseH_sf"/>
</dbReference>
<evidence type="ECO:0000256" key="1">
    <source>
        <dbReference type="ARBA" id="ARBA00022670"/>
    </source>
</evidence>
<dbReference type="InterPro" id="IPR025724">
    <property type="entry name" value="GAG-pre-integrase_dom"/>
</dbReference>
<dbReference type="SUPFAM" id="SSF53098">
    <property type="entry name" value="Ribonuclease H-like"/>
    <property type="match status" value="1"/>
</dbReference>
<keyword evidence="1" id="KW-0378">Hydrolase</keyword>
<gene>
    <name evidence="3" type="primary">POLX_3353</name>
    <name evidence="3" type="ORF">CK203_034655</name>
</gene>
<dbReference type="PROSITE" id="PS50994">
    <property type="entry name" value="INTEGRASE"/>
    <property type="match status" value="1"/>
</dbReference>
<dbReference type="InterPro" id="IPR001584">
    <property type="entry name" value="Integrase_cat-core"/>
</dbReference>
<evidence type="ECO:0000313" key="4">
    <source>
        <dbReference type="Proteomes" id="UP000288805"/>
    </source>
</evidence>
<evidence type="ECO:0000259" key="2">
    <source>
        <dbReference type="PROSITE" id="PS50994"/>
    </source>
</evidence>
<dbReference type="GO" id="GO:0008233">
    <property type="term" value="F:peptidase activity"/>
    <property type="evidence" value="ECO:0007669"/>
    <property type="project" value="UniProtKB-KW"/>
</dbReference>
<dbReference type="Proteomes" id="UP000288805">
    <property type="component" value="Unassembled WGS sequence"/>
</dbReference>
<dbReference type="GO" id="GO:0006508">
    <property type="term" value="P:proteolysis"/>
    <property type="evidence" value="ECO:0007669"/>
    <property type="project" value="UniProtKB-KW"/>
</dbReference>
<dbReference type="Pfam" id="PF22936">
    <property type="entry name" value="Pol_BBD"/>
    <property type="match status" value="1"/>
</dbReference>
<dbReference type="PANTHER" id="PTHR42648:SF21">
    <property type="entry name" value="CYSTEINE-RICH RLK (RECEPTOR-LIKE PROTEIN KINASE) 8"/>
    <property type="match status" value="1"/>
</dbReference>
<keyword evidence="1" id="KW-0645">Protease</keyword>
<dbReference type="AlphaFoldDB" id="A0A438HWG6"/>